<protein>
    <submittedName>
        <fullName evidence="2">Uncharacterized protein</fullName>
    </submittedName>
</protein>
<reference evidence="2" key="1">
    <citation type="submission" date="2018-11" db="EMBL/GenBank/DDBJ databases">
        <authorList>
            <consortium name="Genoscope - CEA"/>
            <person name="William W."/>
        </authorList>
    </citation>
    <scope>NUCLEOTIDE SEQUENCE</scope>
</reference>
<feature type="compositionally biased region" description="Polar residues" evidence="1">
    <location>
        <begin position="20"/>
        <end position="31"/>
    </location>
</feature>
<accession>A0A3P5ZFJ6</accession>
<name>A0A3P5ZFJ6_BRACM</name>
<dbReference type="AlphaFoldDB" id="A0A3P5ZFJ6"/>
<evidence type="ECO:0000256" key="1">
    <source>
        <dbReference type="SAM" id="MobiDB-lite"/>
    </source>
</evidence>
<organism evidence="2">
    <name type="scientific">Brassica campestris</name>
    <name type="common">Field mustard</name>
    <dbReference type="NCBI Taxonomy" id="3711"/>
    <lineage>
        <taxon>Eukaryota</taxon>
        <taxon>Viridiplantae</taxon>
        <taxon>Streptophyta</taxon>
        <taxon>Embryophyta</taxon>
        <taxon>Tracheophyta</taxon>
        <taxon>Spermatophyta</taxon>
        <taxon>Magnoliopsida</taxon>
        <taxon>eudicotyledons</taxon>
        <taxon>Gunneridae</taxon>
        <taxon>Pentapetalae</taxon>
        <taxon>rosids</taxon>
        <taxon>malvids</taxon>
        <taxon>Brassicales</taxon>
        <taxon>Brassicaceae</taxon>
        <taxon>Brassiceae</taxon>
        <taxon>Brassica</taxon>
    </lineage>
</organism>
<feature type="region of interest" description="Disordered" evidence="1">
    <location>
        <begin position="16"/>
        <end position="38"/>
    </location>
</feature>
<gene>
    <name evidence="2" type="ORF">BRAA05T21245Z</name>
</gene>
<dbReference type="EMBL" id="LR031570">
    <property type="protein sequence ID" value="VDC71531.1"/>
    <property type="molecule type" value="Genomic_DNA"/>
</dbReference>
<proteinExistence type="predicted"/>
<sequence length="38" mass="3991">MLDVRAVAILVGKPREERTGSTAESRSSLSAAENFVAA</sequence>
<evidence type="ECO:0000313" key="2">
    <source>
        <dbReference type="EMBL" id="VDC71531.1"/>
    </source>
</evidence>